<organism evidence="2">
    <name type="scientific">Fusarium clavum</name>
    <dbReference type="NCBI Taxonomy" id="2594811"/>
    <lineage>
        <taxon>Eukaryota</taxon>
        <taxon>Fungi</taxon>
        <taxon>Dikarya</taxon>
        <taxon>Ascomycota</taxon>
        <taxon>Pezizomycotina</taxon>
        <taxon>Sordariomycetes</taxon>
        <taxon>Hypocreomycetidae</taxon>
        <taxon>Hypocreales</taxon>
        <taxon>Nectriaceae</taxon>
        <taxon>Fusarium</taxon>
        <taxon>Fusarium incarnatum-equiseti species complex</taxon>
    </lineage>
</organism>
<gene>
    <name evidence="2" type="ORF">BN850_0082940</name>
</gene>
<reference evidence="2" key="1">
    <citation type="submission" date="2013-05" db="EMBL/GenBank/DDBJ databases">
        <title>Draft genome sequences of six wheat associated Fusarium spp. isolates.</title>
        <authorList>
            <person name="Moolhuijzen P.M."/>
            <person name="Manners J.M."/>
            <person name="Wilcox S."/>
            <person name="Bellgard M.I."/>
            <person name="Gardiner D.M."/>
        </authorList>
    </citation>
    <scope>NUCLEOTIDE SEQUENCE</scope>
    <source>
        <strain evidence="2">CS3069</strain>
    </source>
</reference>
<name>A0A090N5Q0_9HYPO</name>
<evidence type="ECO:0000313" key="2">
    <source>
        <dbReference type="EMBL" id="CEG04916.1"/>
    </source>
</evidence>
<feature type="transmembrane region" description="Helical" evidence="1">
    <location>
        <begin position="72"/>
        <end position="97"/>
    </location>
</feature>
<keyword evidence="1" id="KW-1133">Transmembrane helix</keyword>
<feature type="transmembrane region" description="Helical" evidence="1">
    <location>
        <begin position="248"/>
        <end position="270"/>
    </location>
</feature>
<keyword evidence="1" id="KW-0812">Transmembrane</keyword>
<feature type="transmembrane region" description="Helical" evidence="1">
    <location>
        <begin position="21"/>
        <end position="43"/>
    </location>
</feature>
<feature type="transmembrane region" description="Helical" evidence="1">
    <location>
        <begin position="143"/>
        <end position="163"/>
    </location>
</feature>
<comment type="caution">
    <text evidence="2">The sequence shown here is derived from an EMBL/GenBank/DDBJ whole genome shotgun (WGS) entry which is preliminary data.</text>
</comment>
<keyword evidence="1" id="KW-0472">Membrane</keyword>
<accession>A0A090N5Q0</accession>
<evidence type="ECO:0000256" key="1">
    <source>
        <dbReference type="SAM" id="Phobius"/>
    </source>
</evidence>
<sequence>MANQRPLPKIAILENRPLSKLLPYGSLILVCSIIGIVLLANILERWVLPRVHRRVYAGLEERKDERRRRSFVYFHVGTFILACLLISMSYPLFYLLVGNAHFNTPLSTGGTVTVGDFLFVAAEVYSAYYLFEMSFRTKFASYISIAHHTGLLLITQTAISLFAELHKHPEASLEFYMCMVWGCFDVIVELPIFMTMIIWRVKREDSALLSRLAFGCCIWAVTAAGTETIVTIYLLHSSWVKWGIEWKVATPLIFALWITTQLYGATRLYAMGRAESHKGKVISDSHSA</sequence>
<protein>
    <submittedName>
        <fullName evidence="2">WGS project CBMI000000000 data, contig CS3069_c002417</fullName>
    </submittedName>
</protein>
<feature type="transmembrane region" description="Helical" evidence="1">
    <location>
        <begin position="109"/>
        <end position="131"/>
    </location>
</feature>
<feature type="transmembrane region" description="Helical" evidence="1">
    <location>
        <begin position="211"/>
        <end position="236"/>
    </location>
</feature>
<dbReference type="AlphaFoldDB" id="A0A090N5Q0"/>
<proteinExistence type="predicted"/>
<dbReference type="EMBL" id="CBMI010002415">
    <property type="protein sequence ID" value="CEG04916.1"/>
    <property type="molecule type" value="Genomic_DNA"/>
</dbReference>
<feature type="transmembrane region" description="Helical" evidence="1">
    <location>
        <begin position="175"/>
        <end position="199"/>
    </location>
</feature>